<feature type="domain" description="ChsH2 C-terminal OB-fold" evidence="1">
    <location>
        <begin position="52"/>
        <end position="111"/>
    </location>
</feature>
<organism evidence="2 3">
    <name type="scientific">Agromyces tropicus</name>
    <dbReference type="NCBI Taxonomy" id="555371"/>
    <lineage>
        <taxon>Bacteria</taxon>
        <taxon>Bacillati</taxon>
        <taxon>Actinomycetota</taxon>
        <taxon>Actinomycetes</taxon>
        <taxon>Micrococcales</taxon>
        <taxon>Microbacteriaceae</taxon>
        <taxon>Agromyces</taxon>
    </lineage>
</organism>
<reference evidence="3" key="1">
    <citation type="journal article" date="2019" name="Int. J. Syst. Evol. Microbiol.">
        <title>The Global Catalogue of Microorganisms (GCM) 10K type strain sequencing project: providing services to taxonomists for standard genome sequencing and annotation.</title>
        <authorList>
            <consortium name="The Broad Institute Genomics Platform"/>
            <consortium name="The Broad Institute Genome Sequencing Center for Infectious Disease"/>
            <person name="Wu L."/>
            <person name="Ma J."/>
        </authorList>
    </citation>
    <scope>NUCLEOTIDE SEQUENCE [LARGE SCALE GENOMIC DNA]</scope>
    <source>
        <strain evidence="3">JCM 15672</strain>
    </source>
</reference>
<dbReference type="RefSeq" id="WP_344376104.1">
    <property type="nucleotide sequence ID" value="NZ_BAAAPW010000005.1"/>
</dbReference>
<gene>
    <name evidence="2" type="ORF">GCM10009819_29770</name>
</gene>
<dbReference type="InterPro" id="IPR012340">
    <property type="entry name" value="NA-bd_OB-fold"/>
</dbReference>
<dbReference type="SUPFAM" id="SSF50249">
    <property type="entry name" value="Nucleic acid-binding proteins"/>
    <property type="match status" value="1"/>
</dbReference>
<evidence type="ECO:0000313" key="3">
    <source>
        <dbReference type="Proteomes" id="UP001501196"/>
    </source>
</evidence>
<evidence type="ECO:0000313" key="2">
    <source>
        <dbReference type="EMBL" id="GAA2041731.1"/>
    </source>
</evidence>
<accession>A0ABP5G9Y6</accession>
<dbReference type="Proteomes" id="UP001501196">
    <property type="component" value="Unassembled WGS sequence"/>
</dbReference>
<name>A0ABP5G9Y6_9MICO</name>
<keyword evidence="3" id="KW-1185">Reference proteome</keyword>
<dbReference type="InterPro" id="IPR002878">
    <property type="entry name" value="ChsH2_C"/>
</dbReference>
<dbReference type="EMBL" id="BAAAPW010000005">
    <property type="protein sequence ID" value="GAA2041731.1"/>
    <property type="molecule type" value="Genomic_DNA"/>
</dbReference>
<dbReference type="Pfam" id="PF01796">
    <property type="entry name" value="OB_ChsH2_C"/>
    <property type="match status" value="1"/>
</dbReference>
<proteinExistence type="predicted"/>
<protein>
    <recommendedName>
        <fullName evidence="1">ChsH2 C-terminal OB-fold domain-containing protein</fullName>
    </recommendedName>
</protein>
<evidence type="ECO:0000259" key="1">
    <source>
        <dbReference type="Pfam" id="PF01796"/>
    </source>
</evidence>
<comment type="caution">
    <text evidence="2">The sequence shown here is derived from an EMBL/GenBank/DDBJ whole genome shotgun (WGS) entry which is preliminary data.</text>
</comment>
<sequence>MPLFPVRRDAASAAFFDGTRVGEFLLVRDRTTGEILGPRVDAALDLDRYERVRAAGFGEVVSWSVVHGRGADGPTRTVVGIVQLDEGPWWWAELAADPDAELLGARVRVEYVPSGPGERDEVVPVFAVV</sequence>